<keyword evidence="2" id="KW-1185">Reference proteome</keyword>
<organism evidence="2 3">
    <name type="scientific">Globodera rostochiensis</name>
    <name type="common">Golden nematode worm</name>
    <name type="synonym">Heterodera rostochiensis</name>
    <dbReference type="NCBI Taxonomy" id="31243"/>
    <lineage>
        <taxon>Eukaryota</taxon>
        <taxon>Metazoa</taxon>
        <taxon>Ecdysozoa</taxon>
        <taxon>Nematoda</taxon>
        <taxon>Chromadorea</taxon>
        <taxon>Rhabditida</taxon>
        <taxon>Tylenchina</taxon>
        <taxon>Tylenchomorpha</taxon>
        <taxon>Tylenchoidea</taxon>
        <taxon>Heteroderidae</taxon>
        <taxon>Heteroderinae</taxon>
        <taxon>Globodera</taxon>
    </lineage>
</organism>
<evidence type="ECO:0000256" key="1">
    <source>
        <dbReference type="SAM" id="MobiDB-lite"/>
    </source>
</evidence>
<name>A0A914I7C0_GLORO</name>
<feature type="compositionally biased region" description="Basic and acidic residues" evidence="1">
    <location>
        <begin position="56"/>
        <end position="75"/>
    </location>
</feature>
<reference evidence="3" key="1">
    <citation type="submission" date="2022-11" db="UniProtKB">
        <authorList>
            <consortium name="WormBaseParasite"/>
        </authorList>
    </citation>
    <scope>IDENTIFICATION</scope>
</reference>
<evidence type="ECO:0000313" key="2">
    <source>
        <dbReference type="Proteomes" id="UP000887572"/>
    </source>
</evidence>
<dbReference type="WBParaSite" id="Gr19_v10_g8176.t1">
    <property type="protein sequence ID" value="Gr19_v10_g8176.t1"/>
    <property type="gene ID" value="Gr19_v10_g8176"/>
</dbReference>
<proteinExistence type="predicted"/>
<dbReference type="AlphaFoldDB" id="A0A914I7C0"/>
<feature type="region of interest" description="Disordered" evidence="1">
    <location>
        <begin position="45"/>
        <end position="78"/>
    </location>
</feature>
<evidence type="ECO:0000313" key="3">
    <source>
        <dbReference type="WBParaSite" id="Gr19_v10_g8176.t1"/>
    </source>
</evidence>
<sequence>MMNILLSSNNSQMMEDSIFARRHSFAPRNFLSMLSCSTTAAGDEQLTVKDTGGGSAEERGREQVAGGHAEEDRDTLSTSAVTATTMASCPSSSSSCCPVLATTSAIPSGAIPDSDLRDSNGIGGVSCMHCDWTGDDRSPNNLKTHLKRCHDTDGVFKQFTLNMALPPSIGVPSLFPLCRWVVVVAFCSSAIPPPPQ</sequence>
<protein>
    <submittedName>
        <fullName evidence="3">BED-type domain-containing protein</fullName>
    </submittedName>
</protein>
<dbReference type="Proteomes" id="UP000887572">
    <property type="component" value="Unplaced"/>
</dbReference>
<accession>A0A914I7C0</accession>